<evidence type="ECO:0000313" key="9">
    <source>
        <dbReference type="Proteomes" id="UP000283683"/>
    </source>
</evidence>
<keyword evidence="4 6" id="KW-1133">Transmembrane helix</keyword>
<dbReference type="InterPro" id="IPR002797">
    <property type="entry name" value="Polysacc_synth"/>
</dbReference>
<reference evidence="9 10" key="1">
    <citation type="submission" date="2018-08" db="EMBL/GenBank/DDBJ databases">
        <title>A genome reference for cultivated species of the human gut microbiota.</title>
        <authorList>
            <person name="Zou Y."/>
            <person name="Xue W."/>
            <person name="Luo G."/>
        </authorList>
    </citation>
    <scope>NUCLEOTIDE SEQUENCE [LARGE SCALE GENOMIC DNA]</scope>
    <source>
        <strain evidence="8 9">AF06-19</strain>
        <strain evidence="7 10">AF18-16LB</strain>
    </source>
</reference>
<evidence type="ECO:0000313" key="7">
    <source>
        <dbReference type="EMBL" id="RGT81980.1"/>
    </source>
</evidence>
<evidence type="ECO:0000256" key="2">
    <source>
        <dbReference type="ARBA" id="ARBA00022475"/>
    </source>
</evidence>
<feature type="transmembrane region" description="Helical" evidence="6">
    <location>
        <begin position="170"/>
        <end position="190"/>
    </location>
</feature>
<protein>
    <submittedName>
        <fullName evidence="7">Uncharacterized protein</fullName>
    </submittedName>
</protein>
<comment type="subcellular location">
    <subcellularLocation>
        <location evidence="1">Cell membrane</location>
        <topology evidence="1">Multi-pass membrane protein</topology>
    </subcellularLocation>
</comment>
<evidence type="ECO:0000256" key="4">
    <source>
        <dbReference type="ARBA" id="ARBA00022989"/>
    </source>
</evidence>
<feature type="transmembrane region" description="Helical" evidence="6">
    <location>
        <begin position="409"/>
        <end position="427"/>
    </location>
</feature>
<keyword evidence="3 6" id="KW-0812">Transmembrane</keyword>
<feature type="transmembrane region" description="Helical" evidence="6">
    <location>
        <begin position="433"/>
        <end position="459"/>
    </location>
</feature>
<feature type="transmembrane region" description="Helical" evidence="6">
    <location>
        <begin position="234"/>
        <end position="252"/>
    </location>
</feature>
<keyword evidence="2" id="KW-1003">Cell membrane</keyword>
<gene>
    <name evidence="8" type="ORF">DWV45_13345</name>
    <name evidence="7" type="ORF">DWX06_06850</name>
</gene>
<comment type="caution">
    <text evidence="7">The sequence shown here is derived from an EMBL/GenBank/DDBJ whole genome shotgun (WGS) entry which is preliminary data.</text>
</comment>
<dbReference type="PANTHER" id="PTHR30250">
    <property type="entry name" value="PST FAMILY PREDICTED COLANIC ACID TRANSPORTER"/>
    <property type="match status" value="1"/>
</dbReference>
<feature type="transmembrane region" description="Helical" evidence="6">
    <location>
        <begin position="285"/>
        <end position="306"/>
    </location>
</feature>
<dbReference type="EMBL" id="QSAZ01000016">
    <property type="protein sequence ID" value="RGW85479.1"/>
    <property type="molecule type" value="Genomic_DNA"/>
</dbReference>
<accession>A0A412Q4Q4</accession>
<feature type="transmembrane region" description="Helical" evidence="6">
    <location>
        <begin position="116"/>
        <end position="132"/>
    </location>
</feature>
<evidence type="ECO:0000313" key="10">
    <source>
        <dbReference type="Proteomes" id="UP000284296"/>
    </source>
</evidence>
<keyword evidence="5 6" id="KW-0472">Membrane</keyword>
<evidence type="ECO:0000256" key="1">
    <source>
        <dbReference type="ARBA" id="ARBA00004651"/>
    </source>
</evidence>
<evidence type="ECO:0000256" key="3">
    <source>
        <dbReference type="ARBA" id="ARBA00022692"/>
    </source>
</evidence>
<feature type="transmembrane region" description="Helical" evidence="6">
    <location>
        <begin position="355"/>
        <end position="374"/>
    </location>
</feature>
<dbReference type="Proteomes" id="UP000284296">
    <property type="component" value="Unassembled WGS sequence"/>
</dbReference>
<name>A0A412Q4Q4_9FIRM</name>
<organism evidence="7 10">
    <name type="scientific">Agathobacter rectalis</name>
    <dbReference type="NCBI Taxonomy" id="39491"/>
    <lineage>
        <taxon>Bacteria</taxon>
        <taxon>Bacillati</taxon>
        <taxon>Bacillota</taxon>
        <taxon>Clostridia</taxon>
        <taxon>Lachnospirales</taxon>
        <taxon>Lachnospiraceae</taxon>
        <taxon>Agathobacter</taxon>
    </lineage>
</organism>
<evidence type="ECO:0000256" key="6">
    <source>
        <dbReference type="SAM" id="Phobius"/>
    </source>
</evidence>
<dbReference type="GO" id="GO:0005886">
    <property type="term" value="C:plasma membrane"/>
    <property type="evidence" value="ECO:0007669"/>
    <property type="project" value="UniProtKB-SubCell"/>
</dbReference>
<feature type="transmembrane region" description="Helical" evidence="6">
    <location>
        <begin position="144"/>
        <end position="164"/>
    </location>
</feature>
<feature type="transmembrane region" description="Helical" evidence="6">
    <location>
        <begin position="83"/>
        <end position="104"/>
    </location>
</feature>
<dbReference type="RefSeq" id="WP_118004080.1">
    <property type="nucleotide sequence ID" value="NZ_QRXF01000008.1"/>
</dbReference>
<feature type="transmembrane region" description="Helical" evidence="6">
    <location>
        <begin position="12"/>
        <end position="33"/>
    </location>
</feature>
<evidence type="ECO:0000313" key="8">
    <source>
        <dbReference type="EMBL" id="RGW85479.1"/>
    </source>
</evidence>
<dbReference type="EMBL" id="QRXG01000008">
    <property type="protein sequence ID" value="RGT81980.1"/>
    <property type="molecule type" value="Genomic_DNA"/>
</dbReference>
<dbReference type="Pfam" id="PF01943">
    <property type="entry name" value="Polysacc_synt"/>
    <property type="match status" value="1"/>
</dbReference>
<dbReference type="Proteomes" id="UP000283683">
    <property type="component" value="Unassembled WGS sequence"/>
</dbReference>
<feature type="transmembrane region" description="Helical" evidence="6">
    <location>
        <begin position="211"/>
        <end position="228"/>
    </location>
</feature>
<feature type="transmembrane region" description="Helical" evidence="6">
    <location>
        <begin position="380"/>
        <end position="397"/>
    </location>
</feature>
<dbReference type="InterPro" id="IPR050833">
    <property type="entry name" value="Poly_Biosynth_Transport"/>
</dbReference>
<evidence type="ECO:0000256" key="5">
    <source>
        <dbReference type="ARBA" id="ARBA00023136"/>
    </source>
</evidence>
<dbReference type="PANTHER" id="PTHR30250:SF11">
    <property type="entry name" value="O-ANTIGEN TRANSPORTER-RELATED"/>
    <property type="match status" value="1"/>
</dbReference>
<dbReference type="AlphaFoldDB" id="A0A412Q4Q4"/>
<feature type="transmembrane region" description="Helical" evidence="6">
    <location>
        <begin position="53"/>
        <end position="71"/>
    </location>
</feature>
<proteinExistence type="predicted"/>
<sequence length="467" mass="52808">MSKSSYLIKNMGILTISNFSSKILVFLLVPLYTSVLSTKEYGTYDLAVSTATLLYPILTLNIVDAVMRFLMDKESDKKAIASIGLKYVSISSVLFGFIMLFFYITGIWSDINGLEGYIFSYYISYVINQFFIQFAKGLEKVKNMGIAGVLSTIVTIIANLFFLLVIRWGLIGFFLANILAQIVSAIYLFFKTEIYNYIEIKRQPMALRREMLIYSVPLIATVVGWWVNSCADKYIVTFILGISANGLLSVSYKIPQIINTIQGIFTQAWQISAIKEYGSSDTVDFYGKTFTVINLMMCIACSFLIFMTRPLAYILYSKDFYEAWKYVPFLLVSSVLNCASGLLGPILSAKKNSKAMMWSAIVGAVANIIMNIVFVNLIGIQGATFATLVSSYIIYIIRKYAVGEDIYINKYYVINVTWLILVVQGIIESNFMNYYLEILCVVVIIIINKNSVWQVLNLVKNIYKNIK</sequence>
<feature type="transmembrane region" description="Helical" evidence="6">
    <location>
        <begin position="326"/>
        <end position="348"/>
    </location>
</feature>